<evidence type="ECO:0000256" key="3">
    <source>
        <dbReference type="HAMAP-Rule" id="MF_01077"/>
    </source>
</evidence>
<evidence type="ECO:0000259" key="5">
    <source>
        <dbReference type="Pfam" id="PF02576"/>
    </source>
</evidence>
<feature type="region of interest" description="Disordered" evidence="4">
    <location>
        <begin position="1"/>
        <end position="23"/>
    </location>
</feature>
<comment type="subcellular location">
    <subcellularLocation>
        <location evidence="3">Cytoplasm</location>
    </subcellularLocation>
</comment>
<dbReference type="InterPro" id="IPR028989">
    <property type="entry name" value="RimP_N"/>
</dbReference>
<dbReference type="GO" id="GO:0000028">
    <property type="term" value="P:ribosomal small subunit assembly"/>
    <property type="evidence" value="ECO:0007669"/>
    <property type="project" value="TreeGrafter"/>
</dbReference>
<keyword evidence="2 3" id="KW-0690">Ribosome biogenesis</keyword>
<dbReference type="Pfam" id="PF02576">
    <property type="entry name" value="RimP_N"/>
    <property type="match status" value="1"/>
</dbReference>
<accession>A0A7K3VY58</accession>
<dbReference type="EMBL" id="JAAGWF010000007">
    <property type="protein sequence ID" value="NEK57566.1"/>
    <property type="molecule type" value="Genomic_DNA"/>
</dbReference>
<keyword evidence="8" id="KW-1185">Reference proteome</keyword>
<evidence type="ECO:0000256" key="4">
    <source>
        <dbReference type="SAM" id="MobiDB-lite"/>
    </source>
</evidence>
<evidence type="ECO:0000259" key="6">
    <source>
        <dbReference type="Pfam" id="PF17384"/>
    </source>
</evidence>
<dbReference type="GO" id="GO:0006412">
    <property type="term" value="P:translation"/>
    <property type="evidence" value="ECO:0007669"/>
    <property type="project" value="TreeGrafter"/>
</dbReference>
<feature type="region of interest" description="Disordered" evidence="4">
    <location>
        <begin position="155"/>
        <end position="211"/>
    </location>
</feature>
<comment type="function">
    <text evidence="3">Required for maturation of 30S ribosomal subunits.</text>
</comment>
<dbReference type="HAMAP" id="MF_01077">
    <property type="entry name" value="RimP"/>
    <property type="match status" value="1"/>
</dbReference>
<sequence>MSPCVRRPSRGEGGSPVSAASRTDPVATRLAGWIAPVVDAAGYDLEELVVTPAGRRSVVRVVVDRDTGITLDDIAEVSRAVSAALDANDGDLGRAPYVLEVTSPGVDRPLTEPRHWRRNAGRLVSVDVGPAKDVEQVTARVLAVDDTGVTLAVEAKGKPGARKRPPTTRQVPWSELGAGRVQVEFGRPEPEPDAEADEQPDLADDDDGGGQ</sequence>
<dbReference type="GO" id="GO:0005829">
    <property type="term" value="C:cytosol"/>
    <property type="evidence" value="ECO:0007669"/>
    <property type="project" value="TreeGrafter"/>
</dbReference>
<feature type="domain" description="Ribosome maturation factor RimP N-terminal" evidence="5">
    <location>
        <begin position="34"/>
        <end position="107"/>
    </location>
</feature>
<dbReference type="Proteomes" id="UP000470246">
    <property type="component" value="Unassembled WGS sequence"/>
</dbReference>
<dbReference type="CDD" id="cd01734">
    <property type="entry name" value="YlxS_C"/>
    <property type="match status" value="1"/>
</dbReference>
<dbReference type="PANTHER" id="PTHR33867:SF1">
    <property type="entry name" value="RIBOSOME MATURATION FACTOR RIMP"/>
    <property type="match status" value="1"/>
</dbReference>
<dbReference type="Pfam" id="PF17384">
    <property type="entry name" value="DUF150_C"/>
    <property type="match status" value="1"/>
</dbReference>
<evidence type="ECO:0000256" key="1">
    <source>
        <dbReference type="ARBA" id="ARBA00022490"/>
    </source>
</evidence>
<comment type="caution">
    <text evidence="7">The sequence shown here is derived from an EMBL/GenBank/DDBJ whole genome shotgun (WGS) entry which is preliminary data.</text>
</comment>
<name>A0A7K3VY58_9ACTN</name>
<comment type="similarity">
    <text evidence="3">Belongs to the RimP family.</text>
</comment>
<dbReference type="SUPFAM" id="SSF75420">
    <property type="entry name" value="YhbC-like, N-terminal domain"/>
    <property type="match status" value="1"/>
</dbReference>
<feature type="domain" description="Ribosome maturation factor RimP C-terminal" evidence="6">
    <location>
        <begin position="110"/>
        <end position="185"/>
    </location>
</feature>
<dbReference type="PANTHER" id="PTHR33867">
    <property type="entry name" value="RIBOSOME MATURATION FACTOR RIMP"/>
    <property type="match status" value="1"/>
</dbReference>
<dbReference type="InterPro" id="IPR003728">
    <property type="entry name" value="Ribosome_maturation_RimP"/>
</dbReference>
<proteinExistence type="inferred from homology"/>
<dbReference type="InterPro" id="IPR035956">
    <property type="entry name" value="RimP_N_sf"/>
</dbReference>
<reference evidence="7 8" key="1">
    <citation type="submission" date="2020-02" db="EMBL/GenBank/DDBJ databases">
        <title>Geodermatophilus sabuli CPCC 205279 I12A-02694.</title>
        <authorList>
            <person name="Jiang Z."/>
        </authorList>
    </citation>
    <scope>NUCLEOTIDE SEQUENCE [LARGE SCALE GENOMIC DNA]</scope>
    <source>
        <strain evidence="7 8">I12A-02694</strain>
    </source>
</reference>
<dbReference type="InterPro" id="IPR028998">
    <property type="entry name" value="RimP_C"/>
</dbReference>
<dbReference type="NCBIfam" id="NF000930">
    <property type="entry name" value="PRK00092.2-2"/>
    <property type="match status" value="1"/>
</dbReference>
<evidence type="ECO:0000256" key="2">
    <source>
        <dbReference type="ARBA" id="ARBA00022517"/>
    </source>
</evidence>
<dbReference type="Gene3D" id="3.30.300.70">
    <property type="entry name" value="RimP-like superfamily, N-terminal"/>
    <property type="match status" value="1"/>
</dbReference>
<keyword evidence="1 3" id="KW-0963">Cytoplasm</keyword>
<dbReference type="AlphaFoldDB" id="A0A7K3VY58"/>
<evidence type="ECO:0000313" key="7">
    <source>
        <dbReference type="EMBL" id="NEK57566.1"/>
    </source>
</evidence>
<organism evidence="7 8">
    <name type="scientific">Geodermatophilus sabuli</name>
    <dbReference type="NCBI Taxonomy" id="1564158"/>
    <lineage>
        <taxon>Bacteria</taxon>
        <taxon>Bacillati</taxon>
        <taxon>Actinomycetota</taxon>
        <taxon>Actinomycetes</taxon>
        <taxon>Geodermatophilales</taxon>
        <taxon>Geodermatophilaceae</taxon>
        <taxon>Geodermatophilus</taxon>
    </lineage>
</organism>
<feature type="compositionally biased region" description="Acidic residues" evidence="4">
    <location>
        <begin position="191"/>
        <end position="211"/>
    </location>
</feature>
<protein>
    <recommendedName>
        <fullName evidence="3">Ribosome maturation factor RimP</fullName>
    </recommendedName>
</protein>
<evidence type="ECO:0000313" key="8">
    <source>
        <dbReference type="Proteomes" id="UP000470246"/>
    </source>
</evidence>
<gene>
    <name evidence="3 7" type="primary">rimP</name>
    <name evidence="7" type="ORF">GCU56_06735</name>
</gene>